<keyword evidence="1" id="KW-0732">Signal</keyword>
<dbReference type="PROSITE" id="PS51257">
    <property type="entry name" value="PROKAR_LIPOPROTEIN"/>
    <property type="match status" value="1"/>
</dbReference>
<comment type="caution">
    <text evidence="2">The sequence shown here is derived from an EMBL/GenBank/DDBJ whole genome shotgun (WGS) entry which is preliminary data.</text>
</comment>
<organism evidence="2 3">
    <name type="scientific">Kineococcus xinjiangensis</name>
    <dbReference type="NCBI Taxonomy" id="512762"/>
    <lineage>
        <taxon>Bacteria</taxon>
        <taxon>Bacillati</taxon>
        <taxon>Actinomycetota</taxon>
        <taxon>Actinomycetes</taxon>
        <taxon>Kineosporiales</taxon>
        <taxon>Kineosporiaceae</taxon>
        <taxon>Kineococcus</taxon>
    </lineage>
</organism>
<dbReference type="PANTHER" id="PTHR30032:SF8">
    <property type="entry name" value="GERMINATION-SPECIFIC N-ACETYLMURAMOYL-L-ALANINE AMIDASE"/>
    <property type="match status" value="1"/>
</dbReference>
<dbReference type="AlphaFoldDB" id="A0A2S6ITZ4"/>
<dbReference type="InterPro" id="IPR007253">
    <property type="entry name" value="Cell_wall-bd_2"/>
</dbReference>
<sequence length="362" mass="36521">MRSSPGLTALAALVTSACLGAAGTVTAHAAPGDPVPQAGPTVDRVWGPSRIETAVSASVLAYGQKGAANVVLARSDAFADSLAAGPLASDRGGPLLLTPPGSLAPEVAAEIRRVLADGGTVYLLGGTSALSAGVETAVRNLGVRVQRVQGADRYATAVEVAKLMPAARHAALVTGRNFPDGLAAGALMGVQEEGTDHTTGVVLLTDGEALPPVTRDYIDQRGFGRQDSYVVPIGGEAVRASRPLPVEVERVAIAGNDRYDTAARVARHFVSTGPFFRTPGNSVGVATGEDWPDALAGSAVMGYTAGPLLLTRPNSLPAETAGALNALRDDARNAGGVTIALVFGGPRAVADSQLGQISAALG</sequence>
<evidence type="ECO:0000313" key="2">
    <source>
        <dbReference type="EMBL" id="PPK97719.1"/>
    </source>
</evidence>
<dbReference type="Proteomes" id="UP000239485">
    <property type="component" value="Unassembled WGS sequence"/>
</dbReference>
<dbReference type="RefSeq" id="WP_146099431.1">
    <property type="nucleotide sequence ID" value="NZ_PTJD01000003.1"/>
</dbReference>
<evidence type="ECO:0000313" key="3">
    <source>
        <dbReference type="Proteomes" id="UP000239485"/>
    </source>
</evidence>
<name>A0A2S6ITZ4_9ACTN</name>
<dbReference type="InterPro" id="IPR051922">
    <property type="entry name" value="Bact_Sporulation_Assoc"/>
</dbReference>
<dbReference type="Gene3D" id="3.40.50.12090">
    <property type="match status" value="1"/>
</dbReference>
<gene>
    <name evidence="2" type="ORF">CLV92_103254</name>
</gene>
<dbReference type="EMBL" id="PTJD01000003">
    <property type="protein sequence ID" value="PPK97719.1"/>
    <property type="molecule type" value="Genomic_DNA"/>
</dbReference>
<keyword evidence="3" id="KW-1185">Reference proteome</keyword>
<evidence type="ECO:0000256" key="1">
    <source>
        <dbReference type="SAM" id="SignalP"/>
    </source>
</evidence>
<dbReference type="OrthoDB" id="9764271at2"/>
<dbReference type="Pfam" id="PF04122">
    <property type="entry name" value="CW_binding_2"/>
    <property type="match status" value="3"/>
</dbReference>
<accession>A0A2S6ITZ4</accession>
<feature type="chain" id="PRO_5015771094" evidence="1">
    <location>
        <begin position="30"/>
        <end position="362"/>
    </location>
</feature>
<reference evidence="2 3" key="1">
    <citation type="submission" date="2018-02" db="EMBL/GenBank/DDBJ databases">
        <title>Genomic Encyclopedia of Archaeal and Bacterial Type Strains, Phase II (KMG-II): from individual species to whole genera.</title>
        <authorList>
            <person name="Goeker M."/>
        </authorList>
    </citation>
    <scope>NUCLEOTIDE SEQUENCE [LARGE SCALE GENOMIC DNA]</scope>
    <source>
        <strain evidence="2 3">DSM 22857</strain>
    </source>
</reference>
<proteinExistence type="predicted"/>
<protein>
    <submittedName>
        <fullName evidence="2">Putative cell wall binding repeat protein</fullName>
    </submittedName>
</protein>
<feature type="signal peptide" evidence="1">
    <location>
        <begin position="1"/>
        <end position="29"/>
    </location>
</feature>
<dbReference type="PANTHER" id="PTHR30032">
    <property type="entry name" value="N-ACETYLMURAMOYL-L-ALANINE AMIDASE-RELATED"/>
    <property type="match status" value="1"/>
</dbReference>